<dbReference type="InterPro" id="IPR002182">
    <property type="entry name" value="NB-ARC"/>
</dbReference>
<dbReference type="Gene3D" id="3.80.10.10">
    <property type="entry name" value="Ribonuclease Inhibitor"/>
    <property type="match status" value="2"/>
</dbReference>
<name>G7IM43_MEDTR</name>
<dbReference type="InterPro" id="IPR027417">
    <property type="entry name" value="P-loop_NTPase"/>
</dbReference>
<feature type="domain" description="TIR" evidence="4">
    <location>
        <begin position="35"/>
        <end position="73"/>
    </location>
</feature>
<dbReference type="SUPFAM" id="SSF52200">
    <property type="entry name" value="Toll/Interleukin receptor TIR domain"/>
    <property type="match status" value="1"/>
</dbReference>
<keyword evidence="2" id="KW-0677">Repeat</keyword>
<dbReference type="Gene3D" id="3.40.50.10140">
    <property type="entry name" value="Toll/interleukin-1 receptor homology (TIR) domain"/>
    <property type="match status" value="1"/>
</dbReference>
<protein>
    <submittedName>
        <fullName evidence="6">Disease resistance protein (TIR-NBS-LRR class), putative</fullName>
    </submittedName>
</protein>
<dbReference type="GO" id="GO:0006952">
    <property type="term" value="P:defense response"/>
    <property type="evidence" value="ECO:0007669"/>
    <property type="project" value="InterPro"/>
</dbReference>
<reference evidence="7" key="3">
    <citation type="submission" date="2015-04" db="UniProtKB">
        <authorList>
            <consortium name="EnsemblPlants"/>
        </authorList>
    </citation>
    <scope>IDENTIFICATION</scope>
    <source>
        <strain evidence="7">cv. Jemalong A17</strain>
    </source>
</reference>
<keyword evidence="8" id="KW-1185">Reference proteome</keyword>
<dbReference type="Proteomes" id="UP000002051">
    <property type="component" value="Chromosome 2"/>
</dbReference>
<proteinExistence type="predicted"/>
<dbReference type="PRINTS" id="PR00364">
    <property type="entry name" value="DISEASERSIST"/>
</dbReference>
<evidence type="ECO:0000313" key="6">
    <source>
        <dbReference type="EMBL" id="AES66929.2"/>
    </source>
</evidence>
<feature type="domain" description="NB-ARC" evidence="3">
    <location>
        <begin position="163"/>
        <end position="317"/>
    </location>
</feature>
<accession>G7IM43</accession>
<keyword evidence="1" id="KW-0433">Leucine-rich repeat</keyword>
<evidence type="ECO:0000259" key="5">
    <source>
        <dbReference type="Pfam" id="PF23282"/>
    </source>
</evidence>
<reference evidence="6 8" key="2">
    <citation type="journal article" date="2014" name="BMC Genomics">
        <title>An improved genome release (version Mt4.0) for the model legume Medicago truncatula.</title>
        <authorList>
            <person name="Tang H."/>
            <person name="Krishnakumar V."/>
            <person name="Bidwell S."/>
            <person name="Rosen B."/>
            <person name="Chan A."/>
            <person name="Zhou S."/>
            <person name="Gentzbittel L."/>
            <person name="Childs K.L."/>
            <person name="Yandell M."/>
            <person name="Gundlach H."/>
            <person name="Mayer K.F."/>
            <person name="Schwartz D.C."/>
            <person name="Town C.D."/>
        </authorList>
    </citation>
    <scope>GENOME REANNOTATION</scope>
    <source>
        <strain evidence="7 8">cv. Jemalong A17</strain>
    </source>
</reference>
<dbReference type="Gene3D" id="1.10.8.430">
    <property type="entry name" value="Helical domain of apoptotic protease-activating factors"/>
    <property type="match status" value="1"/>
</dbReference>
<dbReference type="InterPro" id="IPR035897">
    <property type="entry name" value="Toll_tir_struct_dom_sf"/>
</dbReference>
<feature type="domain" description="Disease resistance protein Roq1-like winged-helix" evidence="5">
    <location>
        <begin position="384"/>
        <end position="452"/>
    </location>
</feature>
<dbReference type="AlphaFoldDB" id="G7IM43"/>
<gene>
    <name evidence="6" type="ordered locus">MTR_2g083510</name>
</gene>
<dbReference type="InterPro" id="IPR032675">
    <property type="entry name" value="LRR_dom_sf"/>
</dbReference>
<dbReference type="PANTHER" id="PTHR11017:SF290">
    <property type="entry name" value="ADP-RIBOSYL CYCLASE_CYCLIC ADP-RIBOSE HYDROLASE"/>
    <property type="match status" value="1"/>
</dbReference>
<dbReference type="SUPFAM" id="SSF52058">
    <property type="entry name" value="L domain-like"/>
    <property type="match status" value="1"/>
</dbReference>
<evidence type="ECO:0000259" key="3">
    <source>
        <dbReference type="Pfam" id="PF00931"/>
    </source>
</evidence>
<organism evidence="6 8">
    <name type="scientific">Medicago truncatula</name>
    <name type="common">Barrel medic</name>
    <name type="synonym">Medicago tribuloides</name>
    <dbReference type="NCBI Taxonomy" id="3880"/>
    <lineage>
        <taxon>Eukaryota</taxon>
        <taxon>Viridiplantae</taxon>
        <taxon>Streptophyta</taxon>
        <taxon>Embryophyta</taxon>
        <taxon>Tracheophyta</taxon>
        <taxon>Spermatophyta</taxon>
        <taxon>Magnoliopsida</taxon>
        <taxon>eudicotyledons</taxon>
        <taxon>Gunneridae</taxon>
        <taxon>Pentapetalae</taxon>
        <taxon>rosids</taxon>
        <taxon>fabids</taxon>
        <taxon>Fabales</taxon>
        <taxon>Fabaceae</taxon>
        <taxon>Papilionoideae</taxon>
        <taxon>50 kb inversion clade</taxon>
        <taxon>NPAAA clade</taxon>
        <taxon>Hologalegina</taxon>
        <taxon>IRL clade</taxon>
        <taxon>Trifolieae</taxon>
        <taxon>Medicago</taxon>
    </lineage>
</organism>
<dbReference type="Gene3D" id="3.40.50.300">
    <property type="entry name" value="P-loop containing nucleotide triphosphate hydrolases"/>
    <property type="match status" value="1"/>
</dbReference>
<dbReference type="InterPro" id="IPR042197">
    <property type="entry name" value="Apaf_helical"/>
</dbReference>
<accession>A0A0C3V6D9</accession>
<sequence>MAKVRVMGAGMVFSWKFKALHLISSLSPSEPCFLHDVFISFRGTDTRNTFIDHLYHHLIRKGISAIRDSRELNQTVIPIFYDIDPSYVRSNLSWAFNGDYNSRTKKLNYDPDKVSRWERVVIQLSPEFTEIEKIVQAVIKKLDHKFSGFTSGLVGMQPRIEELEKLLKLSLEDDDFRVLGIWGMGGVGKTTHATVLYDRISYQFDARCFIHNTSKIYMDGGIAAVQKQILRQALDERNLDSHDACEIAGIMVNRLHSGIKVLVVLDNINQLEQLIIITSRDEHILRVYGADTVHEVPLLNSNDAYELFHRNAFKGEDQSYDFIELIPEVLKYAQHLPLAIRVVASFLCTRDATLWIDALDRLRNNPDSKIMDVLQMSVDGLQHEEKEIFLHIACFFKGEREDYVKRILDACGLYPQIGIQRILEKSLITIKNEEIHMHDMLQELGKKIVRHQFPEEPGSWSRLWRCNDFYHVLMTKTGTNNVKAVVFDQKENISKCTVEGFSNMTNFGLLILYHKKFLGKLDLMKMSTDLSELTKEVLILSDKITNICVFSPHMKEEDLPYLKRMDLSNSKYLIETPKFFWTPKLERLDFTGCTNLIHVHSSIGHLTELVFLSLQNCSSLVDLDFGSVSNLSSFQVLRLCGCTKLEKMPDFTGLKFLRNCTNLIVIPDSVNRMISLVTLDFYGCLKLTTLHHKGFCNLHEVPDAIGELRCLERVNLQGNKFDALPNDFYDLKSLSYINLSHCHELQTIRQWPLSPSASSKGRDFKMAGGSRHRSGLYIFDCPKFTKKSIEYTWLRRLLQNTHHFRRSFDIVVPWDWKNIDFPSSCCIPEWFNHQFDGGAIVRIVDSAVDVKWFGFAFSVAFEVNNCPANSGSPQDSFSSALPHPFYLSFESEHTEERFDMPLSLELNKIDGSKHLWLIYIFQQHCHFLKTGAHIT</sequence>
<dbReference type="EnsemblPlants" id="AES66929">
    <property type="protein sequence ID" value="AES66929"/>
    <property type="gene ID" value="MTR_2g083510"/>
</dbReference>
<evidence type="ECO:0000313" key="8">
    <source>
        <dbReference type="Proteomes" id="UP000002051"/>
    </source>
</evidence>
<dbReference type="Pfam" id="PF00931">
    <property type="entry name" value="NB-ARC"/>
    <property type="match status" value="1"/>
</dbReference>
<dbReference type="EMBL" id="CM001218">
    <property type="protein sequence ID" value="AES66929.2"/>
    <property type="molecule type" value="Genomic_DNA"/>
</dbReference>
<dbReference type="Pfam" id="PF23282">
    <property type="entry name" value="WHD_ROQ1"/>
    <property type="match status" value="1"/>
</dbReference>
<dbReference type="InterPro" id="IPR000157">
    <property type="entry name" value="TIR_dom"/>
</dbReference>
<dbReference type="PaxDb" id="3880-AES66929"/>
<dbReference type="Pfam" id="PF01582">
    <property type="entry name" value="TIR"/>
    <property type="match status" value="1"/>
</dbReference>
<evidence type="ECO:0000256" key="1">
    <source>
        <dbReference type="ARBA" id="ARBA00022614"/>
    </source>
</evidence>
<reference evidence="6 8" key="1">
    <citation type="journal article" date="2011" name="Nature">
        <title>The Medicago genome provides insight into the evolution of rhizobial symbioses.</title>
        <authorList>
            <person name="Young N.D."/>
            <person name="Debelle F."/>
            <person name="Oldroyd G.E."/>
            <person name="Geurts R."/>
            <person name="Cannon S.B."/>
            <person name="Udvardi M.K."/>
            <person name="Benedito V.A."/>
            <person name="Mayer K.F."/>
            <person name="Gouzy J."/>
            <person name="Schoof H."/>
            <person name="Van de Peer Y."/>
            <person name="Proost S."/>
            <person name="Cook D.R."/>
            <person name="Meyers B.C."/>
            <person name="Spannagl M."/>
            <person name="Cheung F."/>
            <person name="De Mita S."/>
            <person name="Krishnakumar V."/>
            <person name="Gundlach H."/>
            <person name="Zhou S."/>
            <person name="Mudge J."/>
            <person name="Bharti A.K."/>
            <person name="Murray J.D."/>
            <person name="Naoumkina M.A."/>
            <person name="Rosen B."/>
            <person name="Silverstein K.A."/>
            <person name="Tang H."/>
            <person name="Rombauts S."/>
            <person name="Zhao P.X."/>
            <person name="Zhou P."/>
            <person name="Barbe V."/>
            <person name="Bardou P."/>
            <person name="Bechner M."/>
            <person name="Bellec A."/>
            <person name="Berger A."/>
            <person name="Berges H."/>
            <person name="Bidwell S."/>
            <person name="Bisseling T."/>
            <person name="Choisne N."/>
            <person name="Couloux A."/>
            <person name="Denny R."/>
            <person name="Deshpande S."/>
            <person name="Dai X."/>
            <person name="Doyle J.J."/>
            <person name="Dudez A.M."/>
            <person name="Farmer A.D."/>
            <person name="Fouteau S."/>
            <person name="Franken C."/>
            <person name="Gibelin C."/>
            <person name="Gish J."/>
            <person name="Goldstein S."/>
            <person name="Gonzalez A.J."/>
            <person name="Green P.J."/>
            <person name="Hallab A."/>
            <person name="Hartog M."/>
            <person name="Hua A."/>
            <person name="Humphray S.J."/>
            <person name="Jeong D.H."/>
            <person name="Jing Y."/>
            <person name="Jocker A."/>
            <person name="Kenton S.M."/>
            <person name="Kim D.J."/>
            <person name="Klee K."/>
            <person name="Lai H."/>
            <person name="Lang C."/>
            <person name="Lin S."/>
            <person name="Macmil S.L."/>
            <person name="Magdelenat G."/>
            <person name="Matthews L."/>
            <person name="McCorrison J."/>
            <person name="Monaghan E.L."/>
            <person name="Mun J.H."/>
            <person name="Najar F.Z."/>
            <person name="Nicholson C."/>
            <person name="Noirot C."/>
            <person name="O'Bleness M."/>
            <person name="Paule C.R."/>
            <person name="Poulain J."/>
            <person name="Prion F."/>
            <person name="Qin B."/>
            <person name="Qu C."/>
            <person name="Retzel E.F."/>
            <person name="Riddle C."/>
            <person name="Sallet E."/>
            <person name="Samain S."/>
            <person name="Samson N."/>
            <person name="Sanders I."/>
            <person name="Saurat O."/>
            <person name="Scarpelli C."/>
            <person name="Schiex T."/>
            <person name="Segurens B."/>
            <person name="Severin A.J."/>
            <person name="Sherrier D.J."/>
            <person name="Shi R."/>
            <person name="Sims S."/>
            <person name="Singer S.R."/>
            <person name="Sinharoy S."/>
            <person name="Sterck L."/>
            <person name="Viollet A."/>
            <person name="Wang B.B."/>
            <person name="Wang K."/>
            <person name="Wang M."/>
            <person name="Wang X."/>
            <person name="Warfsmann J."/>
            <person name="Weissenbach J."/>
            <person name="White D.D."/>
            <person name="White J.D."/>
            <person name="Wiley G.B."/>
            <person name="Wincker P."/>
            <person name="Xing Y."/>
            <person name="Yang L."/>
            <person name="Yao Z."/>
            <person name="Ying F."/>
            <person name="Zhai J."/>
            <person name="Zhou L."/>
            <person name="Zuber A."/>
            <person name="Denarie J."/>
            <person name="Dixon R.A."/>
            <person name="May G.D."/>
            <person name="Schwartz D.C."/>
            <person name="Rogers J."/>
            <person name="Quetier F."/>
            <person name="Town C.D."/>
            <person name="Roe B.A."/>
        </authorList>
    </citation>
    <scope>NUCLEOTIDE SEQUENCE [LARGE SCALE GENOMIC DNA]</scope>
    <source>
        <strain evidence="6">A17</strain>
        <strain evidence="7 8">cv. Jemalong A17</strain>
    </source>
</reference>
<dbReference type="SUPFAM" id="SSF52540">
    <property type="entry name" value="P-loop containing nucleoside triphosphate hydrolases"/>
    <property type="match status" value="1"/>
</dbReference>
<dbReference type="GO" id="GO:0007165">
    <property type="term" value="P:signal transduction"/>
    <property type="evidence" value="ECO:0007669"/>
    <property type="project" value="InterPro"/>
</dbReference>
<dbReference type="InterPro" id="IPR044974">
    <property type="entry name" value="Disease_R_plants"/>
</dbReference>
<dbReference type="InterPro" id="IPR058192">
    <property type="entry name" value="WHD_ROQ1-like"/>
</dbReference>
<evidence type="ECO:0000313" key="7">
    <source>
        <dbReference type="EnsemblPlants" id="AES66929"/>
    </source>
</evidence>
<dbReference type="HOGENOM" id="CLU_001561_0_2_1"/>
<evidence type="ECO:0000256" key="2">
    <source>
        <dbReference type="ARBA" id="ARBA00022737"/>
    </source>
</evidence>
<dbReference type="PANTHER" id="PTHR11017">
    <property type="entry name" value="LEUCINE-RICH REPEAT-CONTAINING PROTEIN"/>
    <property type="match status" value="1"/>
</dbReference>
<evidence type="ECO:0000259" key="4">
    <source>
        <dbReference type="Pfam" id="PF01582"/>
    </source>
</evidence>
<dbReference type="GO" id="GO:0043531">
    <property type="term" value="F:ADP binding"/>
    <property type="evidence" value="ECO:0007669"/>
    <property type="project" value="InterPro"/>
</dbReference>